<organism evidence="1 2">
    <name type="scientific">Austropuccinia psidii MF-1</name>
    <dbReference type="NCBI Taxonomy" id="1389203"/>
    <lineage>
        <taxon>Eukaryota</taxon>
        <taxon>Fungi</taxon>
        <taxon>Dikarya</taxon>
        <taxon>Basidiomycota</taxon>
        <taxon>Pucciniomycotina</taxon>
        <taxon>Pucciniomycetes</taxon>
        <taxon>Pucciniales</taxon>
        <taxon>Sphaerophragmiaceae</taxon>
        <taxon>Austropuccinia</taxon>
    </lineage>
</organism>
<accession>A0A9Q3CXL3</accession>
<gene>
    <name evidence="1" type="ORF">O181_030363</name>
</gene>
<comment type="caution">
    <text evidence="1">The sequence shown here is derived from an EMBL/GenBank/DDBJ whole genome shotgun (WGS) entry which is preliminary data.</text>
</comment>
<evidence type="ECO:0000313" key="2">
    <source>
        <dbReference type="Proteomes" id="UP000765509"/>
    </source>
</evidence>
<evidence type="ECO:0000313" key="1">
    <source>
        <dbReference type="EMBL" id="MBW0490648.1"/>
    </source>
</evidence>
<dbReference type="EMBL" id="AVOT02010692">
    <property type="protein sequence ID" value="MBW0490648.1"/>
    <property type="molecule type" value="Genomic_DNA"/>
</dbReference>
<proteinExistence type="predicted"/>
<keyword evidence="2" id="KW-1185">Reference proteome</keyword>
<dbReference type="Proteomes" id="UP000765509">
    <property type="component" value="Unassembled WGS sequence"/>
</dbReference>
<sequence>MPKISMQKQAVKDLRLMCLITRIEGNGINIAEKTYGQDNRDSDKFFQAHNLSQSYSLALHLTMHSRYLSRPSKTIANNAFNIDGLFQMQDDDFKQALRTSKDGFIYLYNKIKDHSSFQNQSTCKQLPIAN</sequence>
<reference evidence="1" key="1">
    <citation type="submission" date="2021-03" db="EMBL/GenBank/DDBJ databases">
        <title>Draft genome sequence of rust myrtle Austropuccinia psidii MF-1, a brazilian biotype.</title>
        <authorList>
            <person name="Quecine M.C."/>
            <person name="Pachon D.M.R."/>
            <person name="Bonatelli M.L."/>
            <person name="Correr F.H."/>
            <person name="Franceschini L.M."/>
            <person name="Leite T.F."/>
            <person name="Margarido G.R.A."/>
            <person name="Almeida C.A."/>
            <person name="Ferrarezi J.A."/>
            <person name="Labate C.A."/>
        </authorList>
    </citation>
    <scope>NUCLEOTIDE SEQUENCE</scope>
    <source>
        <strain evidence="1">MF-1</strain>
    </source>
</reference>
<protein>
    <submittedName>
        <fullName evidence="1">Uncharacterized protein</fullName>
    </submittedName>
</protein>
<name>A0A9Q3CXL3_9BASI</name>
<dbReference type="OrthoDB" id="2507202at2759"/>
<dbReference type="AlphaFoldDB" id="A0A9Q3CXL3"/>